<evidence type="ECO:0000313" key="9">
    <source>
        <dbReference type="EMBL" id="CAI4004004.1"/>
    </source>
</evidence>
<comment type="catalytic activity">
    <reaction evidence="6">
        <text>L-methionyl-[protein] + [thioredoxin]-disulfide + H2O = L-methionyl-(S)-S-oxide-[protein] + [thioredoxin]-dithiol</text>
        <dbReference type="Rhea" id="RHEA:14217"/>
        <dbReference type="Rhea" id="RHEA-COMP:10698"/>
        <dbReference type="Rhea" id="RHEA-COMP:10700"/>
        <dbReference type="Rhea" id="RHEA-COMP:12313"/>
        <dbReference type="Rhea" id="RHEA-COMP:12315"/>
        <dbReference type="ChEBI" id="CHEBI:15377"/>
        <dbReference type="ChEBI" id="CHEBI:16044"/>
        <dbReference type="ChEBI" id="CHEBI:29950"/>
        <dbReference type="ChEBI" id="CHEBI:44120"/>
        <dbReference type="ChEBI" id="CHEBI:50058"/>
        <dbReference type="EC" id="1.8.4.11"/>
    </reaction>
</comment>
<comment type="caution">
    <text evidence="9">The sequence shown here is derived from an EMBL/GenBank/DDBJ whole genome shotgun (WGS) entry which is preliminary data.</text>
</comment>
<evidence type="ECO:0000256" key="1">
    <source>
        <dbReference type="ARBA" id="ARBA00005591"/>
    </source>
</evidence>
<feature type="domain" description="Peptide methionine sulphoxide reductase MsrA" evidence="8">
    <location>
        <begin position="40"/>
        <end position="205"/>
    </location>
</feature>
<gene>
    <name evidence="9" type="ORF">C1SCF055_LOCUS29822</name>
</gene>
<evidence type="ECO:0000313" key="10">
    <source>
        <dbReference type="EMBL" id="CAL1157379.1"/>
    </source>
</evidence>
<proteinExistence type="inferred from homology"/>
<dbReference type="EMBL" id="CAMXCT030003347">
    <property type="protein sequence ID" value="CAL4791316.1"/>
    <property type="molecule type" value="Genomic_DNA"/>
</dbReference>
<dbReference type="OrthoDB" id="77405at2759"/>
<dbReference type="EMBL" id="CAMXCT010003347">
    <property type="protein sequence ID" value="CAI4004004.1"/>
    <property type="molecule type" value="Genomic_DNA"/>
</dbReference>
<dbReference type="PANTHER" id="PTHR42799:SF2">
    <property type="entry name" value="MITOCHONDRIAL PEPTIDE METHIONINE SULFOXIDE REDUCTASE"/>
    <property type="match status" value="1"/>
</dbReference>
<evidence type="ECO:0000256" key="5">
    <source>
        <dbReference type="ARBA" id="ARBA00030643"/>
    </source>
</evidence>
<evidence type="ECO:0000259" key="8">
    <source>
        <dbReference type="Pfam" id="PF01625"/>
    </source>
</evidence>
<dbReference type="GO" id="GO:0034599">
    <property type="term" value="P:cellular response to oxidative stress"/>
    <property type="evidence" value="ECO:0007669"/>
    <property type="project" value="TreeGrafter"/>
</dbReference>
<sequence length="258" mass="28716">MMGAAARALKGRSEKMEVSPTHFVLKTPMEGPWPANMKVCVLANGCFWGSEKGFWRLPGGGVHSTAVGYAAGQTANPNYEECCSGRTGATEAVQVVYDPEKISMVDLLRWFWESHDPTQGDRQGNDRGTQYRSALIYFDSEQEQLMRASKDAYEKALKAAGKGEGSGITTEIVAASNFHGPLVPFYYAEDYHQQYLAKPGARPYCSAQPQQVPLPPFEEWAPEALAHHAPKLSEEFWRQHAPKPHCVIRSPHEPIKFF</sequence>
<dbReference type="AlphaFoldDB" id="A0A9P1D672"/>
<dbReference type="EC" id="1.8.4.11" evidence="2"/>
<evidence type="ECO:0000256" key="3">
    <source>
        <dbReference type="ARBA" id="ARBA00023002"/>
    </source>
</evidence>
<evidence type="ECO:0000256" key="2">
    <source>
        <dbReference type="ARBA" id="ARBA00012502"/>
    </source>
</evidence>
<keyword evidence="11" id="KW-1185">Reference proteome</keyword>
<evidence type="ECO:0000256" key="4">
    <source>
        <dbReference type="ARBA" id="ARBA00030273"/>
    </source>
</evidence>
<name>A0A9P1D672_9DINO</name>
<dbReference type="NCBIfam" id="TIGR00401">
    <property type="entry name" value="msrA"/>
    <property type="match status" value="1"/>
</dbReference>
<dbReference type="HAMAP" id="MF_01401">
    <property type="entry name" value="MsrA"/>
    <property type="match status" value="1"/>
</dbReference>
<organism evidence="9">
    <name type="scientific">Cladocopium goreaui</name>
    <dbReference type="NCBI Taxonomy" id="2562237"/>
    <lineage>
        <taxon>Eukaryota</taxon>
        <taxon>Sar</taxon>
        <taxon>Alveolata</taxon>
        <taxon>Dinophyceae</taxon>
        <taxon>Suessiales</taxon>
        <taxon>Symbiodiniaceae</taxon>
        <taxon>Cladocopium</taxon>
    </lineage>
</organism>
<dbReference type="InterPro" id="IPR002569">
    <property type="entry name" value="Met_Sox_Rdtase_MsrA_dom"/>
</dbReference>
<dbReference type="Pfam" id="PF01625">
    <property type="entry name" value="PMSR"/>
    <property type="match status" value="1"/>
</dbReference>
<dbReference type="GO" id="GO:0008113">
    <property type="term" value="F:peptide-methionine (S)-S-oxide reductase activity"/>
    <property type="evidence" value="ECO:0007669"/>
    <property type="project" value="UniProtKB-EC"/>
</dbReference>
<evidence type="ECO:0000313" key="11">
    <source>
        <dbReference type="Proteomes" id="UP001152797"/>
    </source>
</evidence>
<dbReference type="GO" id="GO:0005737">
    <property type="term" value="C:cytoplasm"/>
    <property type="evidence" value="ECO:0007669"/>
    <property type="project" value="TreeGrafter"/>
</dbReference>
<evidence type="ECO:0000256" key="6">
    <source>
        <dbReference type="ARBA" id="ARBA00047806"/>
    </source>
</evidence>
<dbReference type="InterPro" id="IPR050162">
    <property type="entry name" value="MsrA_MetSO_reductase"/>
</dbReference>
<dbReference type="PANTHER" id="PTHR42799">
    <property type="entry name" value="MITOCHONDRIAL PEPTIDE METHIONINE SULFOXIDE REDUCTASE"/>
    <property type="match status" value="1"/>
</dbReference>
<comment type="similarity">
    <text evidence="1">Belongs to the MsrA Met sulfoxide reductase family.</text>
</comment>
<keyword evidence="3" id="KW-0560">Oxidoreductase</keyword>
<dbReference type="Gene3D" id="3.30.1060.10">
    <property type="entry name" value="Peptide methionine sulphoxide reductase MsrA"/>
    <property type="match status" value="1"/>
</dbReference>
<dbReference type="SUPFAM" id="SSF55068">
    <property type="entry name" value="Peptide methionine sulfoxide reductase"/>
    <property type="match status" value="1"/>
</dbReference>
<reference evidence="9" key="1">
    <citation type="submission" date="2022-10" db="EMBL/GenBank/DDBJ databases">
        <authorList>
            <person name="Chen Y."/>
            <person name="Dougan E. K."/>
            <person name="Chan C."/>
            <person name="Rhodes N."/>
            <person name="Thang M."/>
        </authorList>
    </citation>
    <scope>NUCLEOTIDE SEQUENCE</scope>
</reference>
<comment type="catalytic activity">
    <reaction evidence="7">
        <text>[thioredoxin]-disulfide + L-methionine + H2O = L-methionine (S)-S-oxide + [thioredoxin]-dithiol</text>
        <dbReference type="Rhea" id="RHEA:19993"/>
        <dbReference type="Rhea" id="RHEA-COMP:10698"/>
        <dbReference type="Rhea" id="RHEA-COMP:10700"/>
        <dbReference type="ChEBI" id="CHEBI:15377"/>
        <dbReference type="ChEBI" id="CHEBI:29950"/>
        <dbReference type="ChEBI" id="CHEBI:50058"/>
        <dbReference type="ChEBI" id="CHEBI:57844"/>
        <dbReference type="ChEBI" id="CHEBI:58772"/>
        <dbReference type="EC" id="1.8.4.11"/>
    </reaction>
</comment>
<dbReference type="EMBL" id="CAMXCT020003347">
    <property type="protein sequence ID" value="CAL1157379.1"/>
    <property type="molecule type" value="Genomic_DNA"/>
</dbReference>
<accession>A0A9P1D672</accession>
<reference evidence="10" key="2">
    <citation type="submission" date="2024-04" db="EMBL/GenBank/DDBJ databases">
        <authorList>
            <person name="Chen Y."/>
            <person name="Shah S."/>
            <person name="Dougan E. K."/>
            <person name="Thang M."/>
            <person name="Chan C."/>
        </authorList>
    </citation>
    <scope>NUCLEOTIDE SEQUENCE [LARGE SCALE GENOMIC DNA]</scope>
</reference>
<dbReference type="Proteomes" id="UP001152797">
    <property type="component" value="Unassembled WGS sequence"/>
</dbReference>
<protein>
    <recommendedName>
        <fullName evidence="2">peptide-methionine (S)-S-oxide reductase</fullName>
        <ecNumber evidence="2">1.8.4.11</ecNumber>
    </recommendedName>
    <alternativeName>
        <fullName evidence="5">Peptide-methionine (S)-S-oxide reductase</fullName>
    </alternativeName>
    <alternativeName>
        <fullName evidence="4">Protein-methionine-S-oxide reductase</fullName>
    </alternativeName>
</protein>
<evidence type="ECO:0000256" key="7">
    <source>
        <dbReference type="ARBA" id="ARBA00048782"/>
    </source>
</evidence>
<dbReference type="InterPro" id="IPR036509">
    <property type="entry name" value="Met_Sox_Rdtase_MsrA_sf"/>
</dbReference>